<dbReference type="InterPro" id="IPR006127">
    <property type="entry name" value="ZnuA-like"/>
</dbReference>
<dbReference type="GO" id="GO:0046872">
    <property type="term" value="F:metal ion binding"/>
    <property type="evidence" value="ECO:0007669"/>
    <property type="project" value="InterPro"/>
</dbReference>
<name>A0A5M8FDM8_9GAMM</name>
<sequence length="295" mass="31163">MRQIITLLLVLASVTALPARALDIVATSPSMGALVRAVADDRATLTVLAGPNRDLHALQVKPSMILALRGADLVVAIGAELEIGWLPPAIASAANPAILPGSAGYFEAAAQVPLLDAGGPADRALGDVHPGGNPHVNMDPVRMADIAVALAERLALLDPAGAPDYRRNADVFAAQVAERLPLWQDRLENAPGVVLHHRDAVYLLTRFGVPLLGTIEPTPGVPPTARQIAALAAALQGRRGVIVYAPYQSPKPARQLALRLDWPSRQLTLEPPMDADGAGYLHHIELWVDTIAEAR</sequence>
<dbReference type="InterPro" id="IPR050492">
    <property type="entry name" value="Bact_metal-bind_prot9"/>
</dbReference>
<evidence type="ECO:0000313" key="3">
    <source>
        <dbReference type="Proteomes" id="UP000322981"/>
    </source>
</evidence>
<keyword evidence="3" id="KW-1185">Reference proteome</keyword>
<dbReference type="Gene3D" id="3.40.50.1980">
    <property type="entry name" value="Nitrogenase molybdenum iron protein domain"/>
    <property type="match status" value="2"/>
</dbReference>
<dbReference type="Pfam" id="PF01297">
    <property type="entry name" value="ZnuA"/>
    <property type="match status" value="1"/>
</dbReference>
<dbReference type="EMBL" id="VWXX01000038">
    <property type="protein sequence ID" value="KAA6182978.1"/>
    <property type="molecule type" value="Genomic_DNA"/>
</dbReference>
<protein>
    <submittedName>
        <fullName evidence="2">Zinc ABC transporter substrate-binding protein</fullName>
    </submittedName>
</protein>
<evidence type="ECO:0000313" key="2">
    <source>
        <dbReference type="EMBL" id="KAA6182978.1"/>
    </source>
</evidence>
<dbReference type="RefSeq" id="WP_150094559.1">
    <property type="nucleotide sequence ID" value="NZ_JBFUOH010000078.1"/>
</dbReference>
<feature type="chain" id="PRO_5024401103" evidence="1">
    <location>
        <begin position="22"/>
        <end position="295"/>
    </location>
</feature>
<comment type="caution">
    <text evidence="2">The sequence shown here is derived from an EMBL/GenBank/DDBJ whole genome shotgun (WGS) entry which is preliminary data.</text>
</comment>
<dbReference type="PANTHER" id="PTHR42953">
    <property type="entry name" value="HIGH-AFFINITY ZINC UPTAKE SYSTEM PROTEIN ZNUA-RELATED"/>
    <property type="match status" value="1"/>
</dbReference>
<dbReference type="AlphaFoldDB" id="A0A5M8FDM8"/>
<evidence type="ECO:0000256" key="1">
    <source>
        <dbReference type="SAM" id="SignalP"/>
    </source>
</evidence>
<proteinExistence type="predicted"/>
<dbReference type="GO" id="GO:0030001">
    <property type="term" value="P:metal ion transport"/>
    <property type="evidence" value="ECO:0007669"/>
    <property type="project" value="InterPro"/>
</dbReference>
<reference evidence="2 3" key="1">
    <citation type="submission" date="2019-09" db="EMBL/GenBank/DDBJ databases">
        <title>Whole-genome sequence of the purple sulfur bacterium Thiohalocapsa marina DSM 19078.</title>
        <authorList>
            <person name="Kyndt J.A."/>
            <person name="Meyer T.E."/>
        </authorList>
    </citation>
    <scope>NUCLEOTIDE SEQUENCE [LARGE SCALE GENOMIC DNA]</scope>
    <source>
        <strain evidence="2 3">DSM 19078</strain>
    </source>
</reference>
<dbReference type="OrthoDB" id="9810636at2"/>
<feature type="signal peptide" evidence="1">
    <location>
        <begin position="1"/>
        <end position="21"/>
    </location>
</feature>
<gene>
    <name evidence="2" type="ORF">F2Q65_16785</name>
</gene>
<keyword evidence="1" id="KW-0732">Signal</keyword>
<dbReference type="PANTHER" id="PTHR42953:SF2">
    <property type="entry name" value="ADHESION PROTEIN"/>
    <property type="match status" value="1"/>
</dbReference>
<organism evidence="2 3">
    <name type="scientific">Thiohalocapsa marina</name>
    <dbReference type="NCBI Taxonomy" id="424902"/>
    <lineage>
        <taxon>Bacteria</taxon>
        <taxon>Pseudomonadati</taxon>
        <taxon>Pseudomonadota</taxon>
        <taxon>Gammaproteobacteria</taxon>
        <taxon>Chromatiales</taxon>
        <taxon>Chromatiaceae</taxon>
        <taxon>Thiohalocapsa</taxon>
    </lineage>
</organism>
<dbReference type="SUPFAM" id="SSF53807">
    <property type="entry name" value="Helical backbone' metal receptor"/>
    <property type="match status" value="1"/>
</dbReference>
<accession>A0A5M8FDM8</accession>
<dbReference type="Proteomes" id="UP000322981">
    <property type="component" value="Unassembled WGS sequence"/>
</dbReference>